<gene>
    <name evidence="13" type="primary">gb18517</name>
    <name evidence="13" type="ORF">PR202_gb18517</name>
</gene>
<comment type="similarity">
    <text evidence="2">Belongs to the aconitase/IPM isomerase family.</text>
</comment>
<protein>
    <recommendedName>
        <fullName evidence="3">aconitate hydratase</fullName>
        <ecNumber evidence="3">4.2.1.3</ecNumber>
    </recommendedName>
</protein>
<accession>A0AAV5F5T2</accession>
<dbReference type="PROSITE" id="PS01244">
    <property type="entry name" value="ACONITASE_2"/>
    <property type="match status" value="1"/>
</dbReference>
<evidence type="ECO:0000259" key="12">
    <source>
        <dbReference type="Pfam" id="PF00694"/>
    </source>
</evidence>
<dbReference type="FunFam" id="3.30.499.10:FF:000002">
    <property type="entry name" value="Aconitate hydratase"/>
    <property type="match status" value="1"/>
</dbReference>
<dbReference type="FunFam" id="3.20.19.10:FF:000001">
    <property type="entry name" value="Aconitate hydratase"/>
    <property type="match status" value="1"/>
</dbReference>
<dbReference type="InterPro" id="IPR000573">
    <property type="entry name" value="AconitaseA/IPMdHydase_ssu_swvl"/>
</dbReference>
<feature type="domain" description="Aconitase/3-isopropylmalate dehydratase large subunit alpha/beta/alpha" evidence="11">
    <location>
        <begin position="209"/>
        <end position="689"/>
    </location>
</feature>
<evidence type="ECO:0000256" key="6">
    <source>
        <dbReference type="ARBA" id="ARBA00023004"/>
    </source>
</evidence>
<evidence type="ECO:0000256" key="7">
    <source>
        <dbReference type="ARBA" id="ARBA00023014"/>
    </source>
</evidence>
<dbReference type="InterPro" id="IPR006249">
    <property type="entry name" value="Aconitase/IRP2"/>
</dbReference>
<dbReference type="FunFam" id="3.30.499.10:FF:000005">
    <property type="entry name" value="cytoplasmic aconitate hydratase"/>
    <property type="match status" value="1"/>
</dbReference>
<evidence type="ECO:0000256" key="2">
    <source>
        <dbReference type="ARBA" id="ARBA00007185"/>
    </source>
</evidence>
<feature type="region of interest" description="Disordered" evidence="10">
    <location>
        <begin position="30"/>
        <end position="52"/>
    </location>
</feature>
<keyword evidence="14" id="KW-1185">Reference proteome</keyword>
<dbReference type="EC" id="4.2.1.3" evidence="3"/>
<dbReference type="InterPro" id="IPR001030">
    <property type="entry name" value="Acoase/IPM_deHydtase_lsu_aba"/>
</dbReference>
<dbReference type="NCBIfam" id="NF006757">
    <property type="entry name" value="PRK09277.1"/>
    <property type="match status" value="1"/>
</dbReference>
<evidence type="ECO:0000313" key="14">
    <source>
        <dbReference type="Proteomes" id="UP001054889"/>
    </source>
</evidence>
<dbReference type="NCBIfam" id="NF009520">
    <property type="entry name" value="PRK12881.1"/>
    <property type="match status" value="1"/>
</dbReference>
<dbReference type="GO" id="GO:0046872">
    <property type="term" value="F:metal ion binding"/>
    <property type="evidence" value="ECO:0007669"/>
    <property type="project" value="UniProtKB-KW"/>
</dbReference>
<dbReference type="AlphaFoldDB" id="A0AAV5F5T2"/>
<dbReference type="GO" id="GO:0006102">
    <property type="term" value="P:isocitrate metabolic process"/>
    <property type="evidence" value="ECO:0007669"/>
    <property type="project" value="UniProtKB-ARBA"/>
</dbReference>
<dbReference type="SUPFAM" id="SSF52016">
    <property type="entry name" value="LeuD/IlvD-like"/>
    <property type="match status" value="1"/>
</dbReference>
<dbReference type="Proteomes" id="UP001054889">
    <property type="component" value="Unassembled WGS sequence"/>
</dbReference>
<name>A0AAV5F5T2_ELECO</name>
<comment type="cofactor">
    <cofactor evidence="1">
        <name>[4Fe-4S] cluster</name>
        <dbReference type="ChEBI" id="CHEBI:49883"/>
    </cofactor>
</comment>
<evidence type="ECO:0000256" key="5">
    <source>
        <dbReference type="ARBA" id="ARBA00022723"/>
    </source>
</evidence>
<dbReference type="InterPro" id="IPR015928">
    <property type="entry name" value="Aconitase/3IPM_dehydase_swvl"/>
</dbReference>
<dbReference type="InterPro" id="IPR044137">
    <property type="entry name" value="AcnA_IRP_Swivel"/>
</dbReference>
<dbReference type="InterPro" id="IPR015931">
    <property type="entry name" value="Acnase/IPM_dHydase_lsu_aba_1/3"/>
</dbReference>
<dbReference type="GO" id="GO:0003994">
    <property type="term" value="F:aconitate hydratase activity"/>
    <property type="evidence" value="ECO:0007669"/>
    <property type="project" value="UniProtKB-EC"/>
</dbReference>
<dbReference type="CDD" id="cd01580">
    <property type="entry name" value="AcnA_IRP_Swivel"/>
    <property type="match status" value="1"/>
</dbReference>
<dbReference type="PROSITE" id="PS00450">
    <property type="entry name" value="ACONITASE_1"/>
    <property type="match status" value="1"/>
</dbReference>
<reference evidence="13" key="2">
    <citation type="submission" date="2021-12" db="EMBL/GenBank/DDBJ databases">
        <title>Resequencing data analysis of finger millet.</title>
        <authorList>
            <person name="Hatakeyama M."/>
            <person name="Aluri S."/>
            <person name="Balachadran M.T."/>
            <person name="Sivarajan S.R."/>
            <person name="Poveda L."/>
            <person name="Shimizu-Inatsugi R."/>
            <person name="Schlapbach R."/>
            <person name="Sreeman S.M."/>
            <person name="Shimizu K.K."/>
        </authorList>
    </citation>
    <scope>NUCLEOTIDE SEQUENCE</scope>
</reference>
<evidence type="ECO:0000256" key="9">
    <source>
        <dbReference type="ARBA" id="ARBA00023501"/>
    </source>
</evidence>
<evidence type="ECO:0000256" key="10">
    <source>
        <dbReference type="SAM" id="MobiDB-lite"/>
    </source>
</evidence>
<keyword evidence="6" id="KW-0408">Iron</keyword>
<feature type="domain" description="Aconitase A/isopropylmalate dehydratase small subunit swivel" evidence="12">
    <location>
        <begin position="818"/>
        <end position="946"/>
    </location>
</feature>
<dbReference type="CDD" id="cd01586">
    <property type="entry name" value="AcnA_IRP"/>
    <property type="match status" value="1"/>
</dbReference>
<evidence type="ECO:0000256" key="4">
    <source>
        <dbReference type="ARBA" id="ARBA00022485"/>
    </source>
</evidence>
<evidence type="ECO:0000259" key="11">
    <source>
        <dbReference type="Pfam" id="PF00330"/>
    </source>
</evidence>
<dbReference type="InterPro" id="IPR018136">
    <property type="entry name" value="Aconitase_4Fe-4S_BS"/>
</dbReference>
<dbReference type="PRINTS" id="PR00415">
    <property type="entry name" value="ACONITASE"/>
</dbReference>
<keyword evidence="4" id="KW-0004">4Fe-4S</keyword>
<dbReference type="Gene3D" id="3.30.499.10">
    <property type="entry name" value="Aconitase, domain 3"/>
    <property type="match status" value="3"/>
</dbReference>
<organism evidence="13 14">
    <name type="scientific">Eleusine coracana subsp. coracana</name>
    <dbReference type="NCBI Taxonomy" id="191504"/>
    <lineage>
        <taxon>Eukaryota</taxon>
        <taxon>Viridiplantae</taxon>
        <taxon>Streptophyta</taxon>
        <taxon>Embryophyta</taxon>
        <taxon>Tracheophyta</taxon>
        <taxon>Spermatophyta</taxon>
        <taxon>Magnoliopsida</taxon>
        <taxon>Liliopsida</taxon>
        <taxon>Poales</taxon>
        <taxon>Poaceae</taxon>
        <taxon>PACMAD clade</taxon>
        <taxon>Chloridoideae</taxon>
        <taxon>Cynodonteae</taxon>
        <taxon>Eleusininae</taxon>
        <taxon>Eleusine</taxon>
    </lineage>
</organism>
<keyword evidence="5" id="KW-0479">Metal-binding</keyword>
<keyword evidence="7" id="KW-0411">Iron-sulfur</keyword>
<evidence type="ECO:0000256" key="3">
    <source>
        <dbReference type="ARBA" id="ARBA00012926"/>
    </source>
</evidence>
<proteinExistence type="inferred from homology"/>
<feature type="compositionally biased region" description="Low complexity" evidence="10">
    <location>
        <begin position="30"/>
        <end position="41"/>
    </location>
</feature>
<dbReference type="Pfam" id="PF00330">
    <property type="entry name" value="Aconitase"/>
    <property type="match status" value="1"/>
</dbReference>
<sequence length="1019" mass="110998">MPPLTSTLLSRSTTGSSTRVSAAAAAAISRPAADAAASSKPAPLPPDPDRGPQAVVALRIRPRGPPLRRSPRRLTLCVVRDRPTKNSYDEILTSLGKPGGGSEFGKYYSLPALSDPRIERLPYSIRILLESAIRNCDDFQVTGKDVEKILDWENSAPKLVEIPFKPARVLLQESCNWGSTFRSFREESGLPYDLCAVCEATVPYYLFPILQDFTGVPAVVDLACMRDAMSNLGKDPNKINPLVPVDLVIDHSVQVDVARSPNAVQANMELEFHRNKERFGFLKWGSSAFRNMLVVPPGSGIVHQVNLEYLARVVFNNNGILYPDSVVGTDSHTTMIDGLGVAGWGVGGIEAEAAMLGQPMSMVLPGVVGFKLAGKLKNGVTATDLVLTVTQMLRKHGVVGKFVEFYGEGMRELSLADRATIANMSPEYGATMGFFPVDGKTLDYLKLTGRSDETVAMIESYLRANKMFVDYSQDEAERVYSSYLELNLEEVEPCLSGPKRPHDRVTLKNMKSDWLSCLDNDVGFKGFAVPKESQGKVAEFSFHGTPAKIKHGDVVIAAITSCTNTSNPNVMLGAALVAKKACELGLEVKPWIKTSLAPGSGVVKKYMDKSGLQKYLDQLGFHIVGYGCTTCIGNSGELDESVSAAISENDIVAAAVLSGNRNFEGRVHPLTRANYLASPPLVVAYALAGTVNIDFEKEPIGISKDGKEVYFRDIWPSTEEISEVVKSSVLPDMFKSTYEAITKGNPMWNELPVSASTLYPWDPSSTYIHEPPYFKDMTMTPPGPRPVKDAYCLLNFGDSITTDHISPAGNIHPDSPAAKYLKERGVERKDFNSYGSRRGNDEIMARGTFANIRLVNKFLKGEVGPKTIHIPSGEKLSVFDAAMKYKNEGNDTIILAGAEYGSGSSRDWAAKGPMLQGVKAVIAKSFERIHRSNLAGMGIIPLCFKAGEDADTLGLTGLERYTIHLPANVSEIKPGQDVTVTTDDGKSFTCTLRFDTEVELAYYDNGGILPYVIRKIAEQ</sequence>
<evidence type="ECO:0000313" key="13">
    <source>
        <dbReference type="EMBL" id="GJN30228.1"/>
    </source>
</evidence>
<dbReference type="EMBL" id="BQKI01000082">
    <property type="protein sequence ID" value="GJN30228.1"/>
    <property type="molecule type" value="Genomic_DNA"/>
</dbReference>
<evidence type="ECO:0000256" key="8">
    <source>
        <dbReference type="ARBA" id="ARBA00023239"/>
    </source>
</evidence>
<dbReference type="Pfam" id="PF00694">
    <property type="entry name" value="Aconitase_C"/>
    <property type="match status" value="1"/>
</dbReference>
<dbReference type="NCBIfam" id="TIGR01341">
    <property type="entry name" value="aconitase_1"/>
    <property type="match status" value="1"/>
</dbReference>
<comment type="catalytic activity">
    <reaction evidence="9">
        <text>citrate = D-threo-isocitrate</text>
        <dbReference type="Rhea" id="RHEA:10336"/>
        <dbReference type="ChEBI" id="CHEBI:15562"/>
        <dbReference type="ChEBI" id="CHEBI:16947"/>
        <dbReference type="EC" id="4.2.1.3"/>
    </reaction>
</comment>
<dbReference type="SUPFAM" id="SSF53732">
    <property type="entry name" value="Aconitase iron-sulfur domain"/>
    <property type="match status" value="2"/>
</dbReference>
<dbReference type="PANTHER" id="PTHR11670">
    <property type="entry name" value="ACONITASE/IRON-RESPONSIVE ELEMENT FAMILY MEMBER"/>
    <property type="match status" value="1"/>
</dbReference>
<dbReference type="Gene3D" id="6.10.190.10">
    <property type="match status" value="1"/>
</dbReference>
<evidence type="ECO:0000256" key="1">
    <source>
        <dbReference type="ARBA" id="ARBA00001966"/>
    </source>
</evidence>
<keyword evidence="8" id="KW-0456">Lyase</keyword>
<comment type="caution">
    <text evidence="13">The sequence shown here is derived from an EMBL/GenBank/DDBJ whole genome shotgun (WGS) entry which is preliminary data.</text>
</comment>
<dbReference type="GO" id="GO:0006101">
    <property type="term" value="P:citrate metabolic process"/>
    <property type="evidence" value="ECO:0007669"/>
    <property type="project" value="UniProtKB-ARBA"/>
</dbReference>
<dbReference type="Gene3D" id="3.20.19.10">
    <property type="entry name" value="Aconitase, domain 4"/>
    <property type="match status" value="1"/>
</dbReference>
<dbReference type="InterPro" id="IPR036008">
    <property type="entry name" value="Aconitase_4Fe-4S_dom"/>
</dbReference>
<reference evidence="13" key="1">
    <citation type="journal article" date="2018" name="DNA Res.">
        <title>Multiple hybrid de novo genome assembly of finger millet, an orphan allotetraploid crop.</title>
        <authorList>
            <person name="Hatakeyama M."/>
            <person name="Aluri S."/>
            <person name="Balachadran M.T."/>
            <person name="Sivarajan S.R."/>
            <person name="Patrignani A."/>
            <person name="Gruter S."/>
            <person name="Poveda L."/>
            <person name="Shimizu-Inatsugi R."/>
            <person name="Baeten J."/>
            <person name="Francoijs K.J."/>
            <person name="Nataraja K.N."/>
            <person name="Reddy Y.A.N."/>
            <person name="Phadnis S."/>
            <person name="Ravikumar R.L."/>
            <person name="Schlapbach R."/>
            <person name="Sreeman S.M."/>
            <person name="Shimizu K.K."/>
        </authorList>
    </citation>
    <scope>NUCLEOTIDE SEQUENCE</scope>
</reference>
<dbReference type="GO" id="GO:0051539">
    <property type="term" value="F:4 iron, 4 sulfur cluster binding"/>
    <property type="evidence" value="ECO:0007669"/>
    <property type="project" value="UniProtKB-KW"/>
</dbReference>